<gene>
    <name evidence="1" type="ORF">CCACVL1_08990</name>
</gene>
<evidence type="ECO:0000313" key="2">
    <source>
        <dbReference type="Proteomes" id="UP000188268"/>
    </source>
</evidence>
<evidence type="ECO:0000313" key="1">
    <source>
        <dbReference type="EMBL" id="OMO87508.1"/>
    </source>
</evidence>
<accession>A0A1R3IY49</accession>
<keyword evidence="2" id="KW-1185">Reference proteome</keyword>
<sequence length="19" mass="2229">MASEDHDRGRREPFQSVVL</sequence>
<organism evidence="1 2">
    <name type="scientific">Corchorus capsularis</name>
    <name type="common">Jute</name>
    <dbReference type="NCBI Taxonomy" id="210143"/>
    <lineage>
        <taxon>Eukaryota</taxon>
        <taxon>Viridiplantae</taxon>
        <taxon>Streptophyta</taxon>
        <taxon>Embryophyta</taxon>
        <taxon>Tracheophyta</taxon>
        <taxon>Spermatophyta</taxon>
        <taxon>Magnoliopsida</taxon>
        <taxon>eudicotyledons</taxon>
        <taxon>Gunneridae</taxon>
        <taxon>Pentapetalae</taxon>
        <taxon>rosids</taxon>
        <taxon>malvids</taxon>
        <taxon>Malvales</taxon>
        <taxon>Malvaceae</taxon>
        <taxon>Grewioideae</taxon>
        <taxon>Apeibeae</taxon>
        <taxon>Corchorus</taxon>
    </lineage>
</organism>
<protein>
    <submittedName>
        <fullName evidence="1">Uncharacterized protein</fullName>
    </submittedName>
</protein>
<proteinExistence type="predicted"/>
<dbReference type="Proteomes" id="UP000188268">
    <property type="component" value="Unassembled WGS sequence"/>
</dbReference>
<comment type="caution">
    <text evidence="1">The sequence shown here is derived from an EMBL/GenBank/DDBJ whole genome shotgun (WGS) entry which is preliminary data.</text>
</comment>
<name>A0A1R3IY49_COCAP</name>
<reference evidence="1 2" key="1">
    <citation type="submission" date="2013-09" db="EMBL/GenBank/DDBJ databases">
        <title>Corchorus capsularis genome sequencing.</title>
        <authorList>
            <person name="Alam M."/>
            <person name="Haque M.S."/>
            <person name="Islam M.S."/>
            <person name="Emdad E.M."/>
            <person name="Islam M.M."/>
            <person name="Ahmed B."/>
            <person name="Halim A."/>
            <person name="Hossen Q.M.M."/>
            <person name="Hossain M.Z."/>
            <person name="Ahmed R."/>
            <person name="Khan M.M."/>
            <person name="Islam R."/>
            <person name="Rashid M.M."/>
            <person name="Khan S.A."/>
            <person name="Rahman M.S."/>
            <person name="Alam M."/>
        </authorList>
    </citation>
    <scope>NUCLEOTIDE SEQUENCE [LARGE SCALE GENOMIC DNA]</scope>
    <source>
        <strain evidence="2">cv. CVL-1</strain>
        <tissue evidence="1">Whole seedling</tissue>
    </source>
</reference>
<dbReference type="AlphaFoldDB" id="A0A1R3IY49"/>
<dbReference type="EMBL" id="AWWV01009206">
    <property type="protein sequence ID" value="OMO87508.1"/>
    <property type="molecule type" value="Genomic_DNA"/>
</dbReference>